<feature type="transmembrane region" description="Helical" evidence="7">
    <location>
        <begin position="193"/>
        <end position="215"/>
    </location>
</feature>
<reference evidence="9" key="1">
    <citation type="journal article" date="2019" name="Int. J. Syst. Evol. Microbiol.">
        <title>The Global Catalogue of Microorganisms (GCM) 10K type strain sequencing project: providing services to taxonomists for standard genome sequencing and annotation.</title>
        <authorList>
            <consortium name="The Broad Institute Genomics Platform"/>
            <consortium name="The Broad Institute Genome Sequencing Center for Infectious Disease"/>
            <person name="Wu L."/>
            <person name="Ma J."/>
        </authorList>
    </citation>
    <scope>NUCLEOTIDE SEQUENCE [LARGE SCALE GENOMIC DNA]</scope>
    <source>
        <strain evidence="9">JCM 18303</strain>
    </source>
</reference>
<evidence type="ECO:0000313" key="9">
    <source>
        <dbReference type="Proteomes" id="UP001428817"/>
    </source>
</evidence>
<proteinExistence type="predicted"/>
<dbReference type="RefSeq" id="WP_185064891.1">
    <property type="nucleotide sequence ID" value="NZ_BAABJP010000031.1"/>
</dbReference>
<comment type="subcellular location">
    <subcellularLocation>
        <location evidence="1">Cell membrane</location>
        <topology evidence="1">Multi-pass membrane protein</topology>
    </subcellularLocation>
</comment>
<feature type="transmembrane region" description="Helical" evidence="7">
    <location>
        <begin position="21"/>
        <end position="41"/>
    </location>
</feature>
<dbReference type="EMBL" id="BAABJP010000031">
    <property type="protein sequence ID" value="GAA5166100.1"/>
    <property type="molecule type" value="Genomic_DNA"/>
</dbReference>
<dbReference type="PANTHER" id="PTHR42770:SF15">
    <property type="entry name" value="GLUTAMATE_GAMMA-AMINOBUTYRATE ANTIPORTER-RELATED"/>
    <property type="match status" value="1"/>
</dbReference>
<dbReference type="Proteomes" id="UP001428817">
    <property type="component" value="Unassembled WGS sequence"/>
</dbReference>
<dbReference type="InterPro" id="IPR002293">
    <property type="entry name" value="AA/rel_permease1"/>
</dbReference>
<evidence type="ECO:0000256" key="7">
    <source>
        <dbReference type="SAM" id="Phobius"/>
    </source>
</evidence>
<dbReference type="Gene3D" id="1.20.1740.10">
    <property type="entry name" value="Amino acid/polyamine transporter I"/>
    <property type="match status" value="1"/>
</dbReference>
<evidence type="ECO:0000256" key="5">
    <source>
        <dbReference type="ARBA" id="ARBA00022989"/>
    </source>
</evidence>
<accession>A0ABP9QQX2</accession>
<feature type="transmembrane region" description="Helical" evidence="7">
    <location>
        <begin position="340"/>
        <end position="358"/>
    </location>
</feature>
<name>A0ABP9QQX2_9PSEU</name>
<keyword evidence="5 7" id="KW-1133">Transmembrane helix</keyword>
<dbReference type="PANTHER" id="PTHR42770">
    <property type="entry name" value="AMINO ACID TRANSPORTER-RELATED"/>
    <property type="match status" value="1"/>
</dbReference>
<evidence type="ECO:0000256" key="6">
    <source>
        <dbReference type="ARBA" id="ARBA00023136"/>
    </source>
</evidence>
<evidence type="ECO:0000256" key="1">
    <source>
        <dbReference type="ARBA" id="ARBA00004651"/>
    </source>
</evidence>
<feature type="transmembrane region" description="Helical" evidence="7">
    <location>
        <begin position="161"/>
        <end position="181"/>
    </location>
</feature>
<feature type="transmembrane region" description="Helical" evidence="7">
    <location>
        <begin position="364"/>
        <end position="387"/>
    </location>
</feature>
<evidence type="ECO:0000256" key="2">
    <source>
        <dbReference type="ARBA" id="ARBA00022448"/>
    </source>
</evidence>
<keyword evidence="2" id="KW-0813">Transport</keyword>
<comment type="caution">
    <text evidence="8">The sequence shown here is derived from an EMBL/GenBank/DDBJ whole genome shotgun (WGS) entry which is preliminary data.</text>
</comment>
<keyword evidence="3" id="KW-1003">Cell membrane</keyword>
<organism evidence="8 9">
    <name type="scientific">Pseudonocardia eucalypti</name>
    <dbReference type="NCBI Taxonomy" id="648755"/>
    <lineage>
        <taxon>Bacteria</taxon>
        <taxon>Bacillati</taxon>
        <taxon>Actinomycetota</taxon>
        <taxon>Actinomycetes</taxon>
        <taxon>Pseudonocardiales</taxon>
        <taxon>Pseudonocardiaceae</taxon>
        <taxon>Pseudonocardia</taxon>
    </lineage>
</organism>
<keyword evidence="9" id="KW-1185">Reference proteome</keyword>
<feature type="transmembrane region" description="Helical" evidence="7">
    <location>
        <begin position="135"/>
        <end position="155"/>
    </location>
</feature>
<dbReference type="Pfam" id="PF13520">
    <property type="entry name" value="AA_permease_2"/>
    <property type="match status" value="1"/>
</dbReference>
<gene>
    <name evidence="8" type="ORF">GCM10023321_56980</name>
</gene>
<evidence type="ECO:0000256" key="3">
    <source>
        <dbReference type="ARBA" id="ARBA00022475"/>
    </source>
</evidence>
<evidence type="ECO:0000313" key="8">
    <source>
        <dbReference type="EMBL" id="GAA5166100.1"/>
    </source>
</evidence>
<feature type="transmembrane region" description="Helical" evidence="7">
    <location>
        <begin position="287"/>
        <end position="309"/>
    </location>
</feature>
<keyword evidence="6 7" id="KW-0472">Membrane</keyword>
<feature type="transmembrane region" description="Helical" evidence="7">
    <location>
        <begin position="47"/>
        <end position="69"/>
    </location>
</feature>
<protein>
    <submittedName>
        <fullName evidence="8">APC family permease</fullName>
    </submittedName>
</protein>
<sequence length="488" mass="52114">MSAVDFVNTESRHLRRHLRRIDSVFFAIAAIVSLDTIGQIATHGAESFFWTLVLAIAFLLPYGLLIAELGSTFTQEGGPYVWMRLAFGRLAAAIGTVFYWVTNPVWLGGSLALLAAATWDAYLSPIISGDLGDYLFKMAFIWIAILGAIVSLRYGKWLSTAGAIVKIGLIALFAGTVVLYATQHGVRGDLAGLVHPTVGGLLGVVAVLMFSLVGFDAPNGAAEEMHDPRRDVPVMVAASGVVTALCYLVPVVGVLVVLPPRTITGLDGFMHAVAEVFAVYGPAQRPLLTVAAIAFIYVLFSQGCTWMIASDRVQAIAAVDGTFPRWFGAFHPTLGTPVRVNLLSGAIATLFTIAATQLQHGAAASVFGIVLNIAVSTLLMSYLLIVPSAYRLRRLNAPRAFKVPGGRTGLLLCTGLAYGWVLLGVWQTILPGTLEPVFGVSYDFVERWGVTRGGFELFTFATLAVIVVLGLAGYVLARSGVENRAEHT</sequence>
<feature type="transmembrane region" description="Helical" evidence="7">
    <location>
        <begin position="408"/>
        <end position="429"/>
    </location>
</feature>
<dbReference type="PIRSF" id="PIRSF006060">
    <property type="entry name" value="AA_transporter"/>
    <property type="match status" value="1"/>
</dbReference>
<keyword evidence="4 7" id="KW-0812">Transmembrane</keyword>
<dbReference type="InterPro" id="IPR050367">
    <property type="entry name" value="APC_superfamily"/>
</dbReference>
<evidence type="ECO:0000256" key="4">
    <source>
        <dbReference type="ARBA" id="ARBA00022692"/>
    </source>
</evidence>
<feature type="transmembrane region" description="Helical" evidence="7">
    <location>
        <begin position="457"/>
        <end position="477"/>
    </location>
</feature>
<feature type="transmembrane region" description="Helical" evidence="7">
    <location>
        <begin position="235"/>
        <end position="258"/>
    </location>
</feature>